<gene>
    <name evidence="3" type="ORF">CD32_21545</name>
</gene>
<evidence type="ECO:0000256" key="1">
    <source>
        <dbReference type="SAM" id="MobiDB-lite"/>
    </source>
</evidence>
<reference evidence="3 4" key="1">
    <citation type="submission" date="2014-02" db="EMBL/GenBank/DDBJ databases">
        <title>Draft genome sequence of Lysinibacillus odysseyi NBRC 100172.</title>
        <authorList>
            <person name="Zhang F."/>
            <person name="Wang G."/>
            <person name="Zhang L."/>
        </authorList>
    </citation>
    <scope>NUCLEOTIDE SEQUENCE [LARGE SCALE GENOMIC DNA]</scope>
    <source>
        <strain evidence="3 4">NBRC 100172</strain>
    </source>
</reference>
<accession>A0A0A3IGF1</accession>
<dbReference type="EMBL" id="JPVP01000060">
    <property type="protein sequence ID" value="KGR81898.1"/>
    <property type="molecule type" value="Genomic_DNA"/>
</dbReference>
<feature type="transmembrane region" description="Helical" evidence="2">
    <location>
        <begin position="30"/>
        <end position="51"/>
    </location>
</feature>
<dbReference type="RefSeq" id="WP_036158930.1">
    <property type="nucleotide sequence ID" value="NZ_AVCX01000001.1"/>
</dbReference>
<name>A0A0A3IGF1_9BACI</name>
<evidence type="ECO:0000256" key="2">
    <source>
        <dbReference type="SAM" id="Phobius"/>
    </source>
</evidence>
<comment type="caution">
    <text evidence="3">The sequence shown here is derived from an EMBL/GenBank/DDBJ whole genome shotgun (WGS) entry which is preliminary data.</text>
</comment>
<dbReference type="STRING" id="1220589.CD32_21545"/>
<keyword evidence="2" id="KW-0472">Membrane</keyword>
<keyword evidence="2" id="KW-1133">Transmembrane helix</keyword>
<proteinExistence type="predicted"/>
<organism evidence="3 4">
    <name type="scientific">Lysinibacillus odysseyi 34hs-1 = NBRC 100172</name>
    <dbReference type="NCBI Taxonomy" id="1220589"/>
    <lineage>
        <taxon>Bacteria</taxon>
        <taxon>Bacillati</taxon>
        <taxon>Bacillota</taxon>
        <taxon>Bacilli</taxon>
        <taxon>Bacillales</taxon>
        <taxon>Bacillaceae</taxon>
        <taxon>Lysinibacillus</taxon>
    </lineage>
</organism>
<keyword evidence="2" id="KW-0812">Transmembrane</keyword>
<evidence type="ECO:0000313" key="4">
    <source>
        <dbReference type="Proteomes" id="UP000030437"/>
    </source>
</evidence>
<evidence type="ECO:0000313" key="3">
    <source>
        <dbReference type="EMBL" id="KGR81898.1"/>
    </source>
</evidence>
<sequence>MSAEQHQKRKKKKQDEKESESFLDVIFEEFIGPLFVDVILRIILFIPRMIFRMFRFIFD</sequence>
<feature type="region of interest" description="Disordered" evidence="1">
    <location>
        <begin position="1"/>
        <end position="20"/>
    </location>
</feature>
<protein>
    <submittedName>
        <fullName evidence="3">Uncharacterized protein</fullName>
    </submittedName>
</protein>
<dbReference type="Proteomes" id="UP000030437">
    <property type="component" value="Unassembled WGS sequence"/>
</dbReference>
<keyword evidence="4" id="KW-1185">Reference proteome</keyword>
<dbReference type="AlphaFoldDB" id="A0A0A3IGF1"/>